<feature type="domain" description="FAD-binding FR-type" evidence="8">
    <location>
        <begin position="1"/>
        <end position="104"/>
    </location>
</feature>
<dbReference type="InterPro" id="IPR017938">
    <property type="entry name" value="Riboflavin_synthase-like_b-brl"/>
</dbReference>
<dbReference type="Gene3D" id="3.40.50.80">
    <property type="entry name" value="Nucleotide-binding domain of ferredoxin-NADP reductase (FNR) module"/>
    <property type="match status" value="1"/>
</dbReference>
<dbReference type="InterPro" id="IPR012675">
    <property type="entry name" value="Beta-grasp_dom_sf"/>
</dbReference>
<dbReference type="EMBL" id="CAJZAH010000001">
    <property type="protein sequence ID" value="CAG9166760.1"/>
    <property type="molecule type" value="Genomic_DNA"/>
</dbReference>
<dbReference type="PROSITE" id="PS51384">
    <property type="entry name" value="FAD_FR"/>
    <property type="match status" value="1"/>
</dbReference>
<keyword evidence="9" id="KW-0223">Dioxygenase</keyword>
<dbReference type="InterPro" id="IPR036010">
    <property type="entry name" value="2Fe-2S_ferredoxin-like_sf"/>
</dbReference>
<dbReference type="Pfam" id="PF00111">
    <property type="entry name" value="Fer2"/>
    <property type="match status" value="1"/>
</dbReference>
<comment type="caution">
    <text evidence="9">The sequence shown here is derived from an EMBL/GenBank/DDBJ whole genome shotgun (WGS) entry which is preliminary data.</text>
</comment>
<dbReference type="CDD" id="cd06185">
    <property type="entry name" value="PDR_like"/>
    <property type="match status" value="1"/>
</dbReference>
<keyword evidence="1" id="KW-0285">Flavoprotein</keyword>
<keyword evidence="2" id="KW-0001">2Fe-2S</keyword>
<dbReference type="PRINTS" id="PR00409">
    <property type="entry name" value="PHDIOXRDTASE"/>
</dbReference>
<dbReference type="SUPFAM" id="SSF54292">
    <property type="entry name" value="2Fe-2S ferredoxin-like"/>
    <property type="match status" value="1"/>
</dbReference>
<dbReference type="Gene3D" id="3.10.20.30">
    <property type="match status" value="1"/>
</dbReference>
<evidence type="ECO:0000256" key="2">
    <source>
        <dbReference type="ARBA" id="ARBA00022714"/>
    </source>
</evidence>
<keyword evidence="3" id="KW-0479">Metal-binding</keyword>
<dbReference type="CDD" id="cd00207">
    <property type="entry name" value="fer2"/>
    <property type="match status" value="1"/>
</dbReference>
<dbReference type="PANTHER" id="PTHR47354:SF1">
    <property type="entry name" value="CARNITINE MONOOXYGENASE REDUCTASE SUBUNIT"/>
    <property type="match status" value="1"/>
</dbReference>
<dbReference type="InterPro" id="IPR039261">
    <property type="entry name" value="FNR_nucleotide-bd"/>
</dbReference>
<dbReference type="Gene3D" id="2.40.30.10">
    <property type="entry name" value="Translation factors"/>
    <property type="match status" value="1"/>
</dbReference>
<evidence type="ECO:0000256" key="5">
    <source>
        <dbReference type="ARBA" id="ARBA00023004"/>
    </source>
</evidence>
<dbReference type="Proteomes" id="UP000721236">
    <property type="component" value="Unassembled WGS sequence"/>
</dbReference>
<evidence type="ECO:0000256" key="3">
    <source>
        <dbReference type="ARBA" id="ARBA00022723"/>
    </source>
</evidence>
<evidence type="ECO:0000313" key="10">
    <source>
        <dbReference type="Proteomes" id="UP000721236"/>
    </source>
</evidence>
<dbReference type="PROSITE" id="PS51085">
    <property type="entry name" value="2FE2S_FER_2"/>
    <property type="match status" value="1"/>
</dbReference>
<gene>
    <name evidence="9" type="primary">ophA1</name>
    <name evidence="9" type="ORF">LMG21510_00531</name>
</gene>
<evidence type="ECO:0000313" key="9">
    <source>
        <dbReference type="EMBL" id="CAG9166760.1"/>
    </source>
</evidence>
<dbReference type="GO" id="GO:0051213">
    <property type="term" value="F:dioxygenase activity"/>
    <property type="evidence" value="ECO:0007669"/>
    <property type="project" value="UniProtKB-KW"/>
</dbReference>
<dbReference type="InterPro" id="IPR050415">
    <property type="entry name" value="MRET"/>
</dbReference>
<evidence type="ECO:0000256" key="4">
    <source>
        <dbReference type="ARBA" id="ARBA00023002"/>
    </source>
</evidence>
<name>A0ABM8WH83_9BURK</name>
<keyword evidence="4 9" id="KW-0560">Oxidoreductase</keyword>
<keyword evidence="10" id="KW-1185">Reference proteome</keyword>
<evidence type="ECO:0000256" key="1">
    <source>
        <dbReference type="ARBA" id="ARBA00022630"/>
    </source>
</evidence>
<dbReference type="SUPFAM" id="SSF63380">
    <property type="entry name" value="Riboflavin synthase domain-like"/>
    <property type="match status" value="1"/>
</dbReference>
<dbReference type="SUPFAM" id="SSF52343">
    <property type="entry name" value="Ferredoxin reductase-like, C-terminal NADP-linked domain"/>
    <property type="match status" value="1"/>
</dbReference>
<sequence>MDCVVTAIVGHGPAVKEFQLRRADGQPLPPWTPGAHVSLRFAAADGTSFENRYSLVGAAGKADRYRIAVQREADGKGGSRCLHDEVAVGHPVQVAGPFDGFALRPPAASARITLVGGGIGITPLISMAHALRAQGIPFRLHYLARDAGRLPLLDELRAIAPEAVAVHLSASAGRIDPAAVLGAYEPGHHLYACGPVALMQALADAGARRGWPANALHFESFGARAASADRPLTVTLSLSGMTVEVAPGTSILDALIDAGALVAYDCKRGECGSCYAEVGGGAPIHRDVCLTPAMRAQGMCTCVSWADGPGLTLAL</sequence>
<dbReference type="EC" id="1.-.-.-" evidence="9"/>
<protein>
    <submittedName>
        <fullName evidence="9">Phthalate dioxygenase reductase</fullName>
        <ecNumber evidence="9">1.-.-.-</ecNumber>
    </submittedName>
</protein>
<dbReference type="PROSITE" id="PS00197">
    <property type="entry name" value="2FE2S_FER_1"/>
    <property type="match status" value="1"/>
</dbReference>
<dbReference type="PANTHER" id="PTHR47354">
    <property type="entry name" value="NADH OXIDOREDUCTASE HCR"/>
    <property type="match status" value="1"/>
</dbReference>
<organism evidence="9 10">
    <name type="scientific">Cupriavidus respiraculi</name>
    <dbReference type="NCBI Taxonomy" id="195930"/>
    <lineage>
        <taxon>Bacteria</taxon>
        <taxon>Pseudomonadati</taxon>
        <taxon>Pseudomonadota</taxon>
        <taxon>Betaproteobacteria</taxon>
        <taxon>Burkholderiales</taxon>
        <taxon>Burkholderiaceae</taxon>
        <taxon>Cupriavidus</taxon>
    </lineage>
</organism>
<accession>A0ABM8WH83</accession>
<feature type="domain" description="2Fe-2S ferredoxin-type" evidence="7">
    <location>
        <begin position="232"/>
        <end position="315"/>
    </location>
</feature>
<reference evidence="9 10" key="1">
    <citation type="submission" date="2021-08" db="EMBL/GenBank/DDBJ databases">
        <authorList>
            <person name="Peeters C."/>
        </authorList>
    </citation>
    <scope>NUCLEOTIDE SEQUENCE [LARGE SCALE GENOMIC DNA]</scope>
    <source>
        <strain evidence="9 10">LMG 21510</strain>
    </source>
</reference>
<dbReference type="RefSeq" id="WP_224039448.1">
    <property type="nucleotide sequence ID" value="NZ_CAJZAH010000001.1"/>
</dbReference>
<dbReference type="InterPro" id="IPR017927">
    <property type="entry name" value="FAD-bd_FR_type"/>
</dbReference>
<evidence type="ECO:0000256" key="6">
    <source>
        <dbReference type="ARBA" id="ARBA00023014"/>
    </source>
</evidence>
<evidence type="ECO:0000259" key="7">
    <source>
        <dbReference type="PROSITE" id="PS51085"/>
    </source>
</evidence>
<evidence type="ECO:0000259" key="8">
    <source>
        <dbReference type="PROSITE" id="PS51384"/>
    </source>
</evidence>
<dbReference type="InterPro" id="IPR001041">
    <property type="entry name" value="2Fe-2S_ferredoxin-type"/>
</dbReference>
<dbReference type="InterPro" id="IPR006058">
    <property type="entry name" value="2Fe2S_fd_BS"/>
</dbReference>
<keyword evidence="6" id="KW-0411">Iron-sulfur</keyword>
<keyword evidence="5" id="KW-0408">Iron</keyword>
<proteinExistence type="predicted"/>